<evidence type="ECO:0000313" key="1">
    <source>
        <dbReference type="EMBL" id="SAF29871.1"/>
    </source>
</evidence>
<evidence type="ECO:0008006" key="3">
    <source>
        <dbReference type="Google" id="ProtNLM"/>
    </source>
</evidence>
<organism evidence="1 2">
    <name type="scientific">Enterobacter hormaechei</name>
    <dbReference type="NCBI Taxonomy" id="158836"/>
    <lineage>
        <taxon>Bacteria</taxon>
        <taxon>Pseudomonadati</taxon>
        <taxon>Pseudomonadota</taxon>
        <taxon>Gammaproteobacteria</taxon>
        <taxon>Enterobacterales</taxon>
        <taxon>Enterobacteriaceae</taxon>
        <taxon>Enterobacter</taxon>
        <taxon>Enterobacter cloacae complex</taxon>
    </lineage>
</organism>
<dbReference type="AlphaFoldDB" id="A0ABD7L3D2"/>
<dbReference type="EMBL" id="FKEV01000028">
    <property type="protein sequence ID" value="SAF29871.1"/>
    <property type="molecule type" value="Genomic_DNA"/>
</dbReference>
<gene>
    <name evidence="1" type="ORF">SAMEA2273187_04719</name>
</gene>
<evidence type="ECO:0000313" key="2">
    <source>
        <dbReference type="Proteomes" id="UP000077295"/>
    </source>
</evidence>
<reference evidence="1 2" key="1">
    <citation type="submission" date="2016-03" db="EMBL/GenBank/DDBJ databases">
        <authorList>
            <consortium name="Pathogen Informatics"/>
        </authorList>
    </citation>
    <scope>NUCLEOTIDE SEQUENCE [LARGE SCALE GENOMIC DNA]</scope>
    <source>
        <strain evidence="2">e552</strain>
    </source>
</reference>
<sequence>MTLLELLVKELPSRGGWPDGVERLEQYPDGALFDGPNYQSNFKFQRADDFGDDEVTREQYEAALVASKPEWDGEGLPPVGCECEYETKFDGWQPVRIELIKSEGIAFTWLSNSQAYNGLDCVGVQKSGSFRPIRSEADKRRHETMRQLSHSLRANGSVTEEQLNRLYADVAAGKIPHIRID</sequence>
<dbReference type="Proteomes" id="UP000077295">
    <property type="component" value="Unassembled WGS sequence"/>
</dbReference>
<proteinExistence type="predicted"/>
<accession>A0ABD7L3D2</accession>
<protein>
    <recommendedName>
        <fullName evidence="3">DUF4376 domain-containing protein</fullName>
    </recommendedName>
</protein>
<name>A0ABD7L3D2_9ENTR</name>
<comment type="caution">
    <text evidence="1">The sequence shown here is derived from an EMBL/GenBank/DDBJ whole genome shotgun (WGS) entry which is preliminary data.</text>
</comment>